<proteinExistence type="predicted"/>
<evidence type="ECO:0000313" key="2">
    <source>
        <dbReference type="Proteomes" id="UP000801492"/>
    </source>
</evidence>
<gene>
    <name evidence="1" type="ORF">ILUMI_18955</name>
</gene>
<dbReference type="AlphaFoldDB" id="A0A8K0G6C4"/>
<comment type="caution">
    <text evidence="1">The sequence shown here is derived from an EMBL/GenBank/DDBJ whole genome shotgun (WGS) entry which is preliminary data.</text>
</comment>
<dbReference type="Proteomes" id="UP000801492">
    <property type="component" value="Unassembled WGS sequence"/>
</dbReference>
<reference evidence="1" key="1">
    <citation type="submission" date="2019-08" db="EMBL/GenBank/DDBJ databases">
        <title>The genome of the North American firefly Photinus pyralis.</title>
        <authorList>
            <consortium name="Photinus pyralis genome working group"/>
            <person name="Fallon T.R."/>
            <person name="Sander Lower S.E."/>
            <person name="Weng J.-K."/>
        </authorList>
    </citation>
    <scope>NUCLEOTIDE SEQUENCE</scope>
    <source>
        <strain evidence="1">TRF0915ILg1</strain>
        <tissue evidence="1">Whole body</tissue>
    </source>
</reference>
<evidence type="ECO:0000313" key="1">
    <source>
        <dbReference type="EMBL" id="KAF2887218.1"/>
    </source>
</evidence>
<sequence length="134" mass="15647">MPERTSDLPISYSDKNKLSLPKNVNLSNPEFNISDKIPILLGADALREILEPGHFQLHKWVANSSELIRHIPPEKRYFDDFKFDRNYNDYPKSPCIQCNVQGDCFKMYSPINTIKEITFTKRKVFSFIAKIYDS</sequence>
<accession>A0A8K0G6C4</accession>
<protein>
    <submittedName>
        <fullName evidence="1">Uncharacterized protein</fullName>
    </submittedName>
</protein>
<name>A0A8K0G6C4_IGNLU</name>
<organism evidence="1 2">
    <name type="scientific">Ignelater luminosus</name>
    <name type="common">Cucubano</name>
    <name type="synonym">Pyrophorus luminosus</name>
    <dbReference type="NCBI Taxonomy" id="2038154"/>
    <lineage>
        <taxon>Eukaryota</taxon>
        <taxon>Metazoa</taxon>
        <taxon>Ecdysozoa</taxon>
        <taxon>Arthropoda</taxon>
        <taxon>Hexapoda</taxon>
        <taxon>Insecta</taxon>
        <taxon>Pterygota</taxon>
        <taxon>Neoptera</taxon>
        <taxon>Endopterygota</taxon>
        <taxon>Coleoptera</taxon>
        <taxon>Polyphaga</taxon>
        <taxon>Elateriformia</taxon>
        <taxon>Elateroidea</taxon>
        <taxon>Elateridae</taxon>
        <taxon>Agrypninae</taxon>
        <taxon>Pyrophorini</taxon>
        <taxon>Ignelater</taxon>
    </lineage>
</organism>
<dbReference type="EMBL" id="VTPC01084595">
    <property type="protein sequence ID" value="KAF2887218.1"/>
    <property type="molecule type" value="Genomic_DNA"/>
</dbReference>
<keyword evidence="2" id="KW-1185">Reference proteome</keyword>